<evidence type="ECO:0000256" key="1">
    <source>
        <dbReference type="SAM" id="MobiDB-lite"/>
    </source>
</evidence>
<organism evidence="2 3">
    <name type="scientific">Capsicum baccatum</name>
    <name type="common">Peruvian pepper</name>
    <dbReference type="NCBI Taxonomy" id="33114"/>
    <lineage>
        <taxon>Eukaryota</taxon>
        <taxon>Viridiplantae</taxon>
        <taxon>Streptophyta</taxon>
        <taxon>Embryophyta</taxon>
        <taxon>Tracheophyta</taxon>
        <taxon>Spermatophyta</taxon>
        <taxon>Magnoliopsida</taxon>
        <taxon>eudicotyledons</taxon>
        <taxon>Gunneridae</taxon>
        <taxon>Pentapetalae</taxon>
        <taxon>asterids</taxon>
        <taxon>lamiids</taxon>
        <taxon>Solanales</taxon>
        <taxon>Solanaceae</taxon>
        <taxon>Solanoideae</taxon>
        <taxon>Capsiceae</taxon>
        <taxon>Capsicum</taxon>
    </lineage>
</organism>
<evidence type="ECO:0000313" key="2">
    <source>
        <dbReference type="EMBL" id="PHT41304.1"/>
    </source>
</evidence>
<feature type="region of interest" description="Disordered" evidence="1">
    <location>
        <begin position="78"/>
        <end position="98"/>
    </location>
</feature>
<accession>A0A2G2W7V7</accession>
<dbReference type="STRING" id="33114.A0A2G2W7V7"/>
<dbReference type="EMBL" id="MLFT02000008">
    <property type="protein sequence ID" value="PHT41304.1"/>
    <property type="molecule type" value="Genomic_DNA"/>
</dbReference>
<protein>
    <submittedName>
        <fullName evidence="2">Uncharacterized protein</fullName>
    </submittedName>
</protein>
<comment type="caution">
    <text evidence="2">The sequence shown here is derived from an EMBL/GenBank/DDBJ whole genome shotgun (WGS) entry which is preliminary data.</text>
</comment>
<keyword evidence="3" id="KW-1185">Reference proteome</keyword>
<reference evidence="3" key="2">
    <citation type="journal article" date="2017" name="J. Anim. Genet.">
        <title>Multiple reference genome sequences of hot pepper reveal the massive evolution of plant disease resistance genes by retroduplication.</title>
        <authorList>
            <person name="Kim S."/>
            <person name="Park J."/>
            <person name="Yeom S.-I."/>
            <person name="Kim Y.-M."/>
            <person name="Seo E."/>
            <person name="Kim K.-T."/>
            <person name="Kim M.-S."/>
            <person name="Lee J.M."/>
            <person name="Cheong K."/>
            <person name="Shin H.-S."/>
            <person name="Kim S.-B."/>
            <person name="Han K."/>
            <person name="Lee J."/>
            <person name="Park M."/>
            <person name="Lee H.-A."/>
            <person name="Lee H.-Y."/>
            <person name="Lee Y."/>
            <person name="Oh S."/>
            <person name="Lee J.H."/>
            <person name="Choi E."/>
            <person name="Choi E."/>
            <person name="Lee S.E."/>
            <person name="Jeon J."/>
            <person name="Kim H."/>
            <person name="Choi G."/>
            <person name="Song H."/>
            <person name="Lee J."/>
            <person name="Lee S.-C."/>
            <person name="Kwon J.-K."/>
            <person name="Lee H.-Y."/>
            <person name="Koo N."/>
            <person name="Hong Y."/>
            <person name="Kim R.W."/>
            <person name="Kang W.-H."/>
            <person name="Huh J.H."/>
            <person name="Kang B.-C."/>
            <person name="Yang T.-J."/>
            <person name="Lee Y.-H."/>
            <person name="Bennetzen J.L."/>
            <person name="Choi D."/>
        </authorList>
    </citation>
    <scope>NUCLEOTIDE SEQUENCE [LARGE SCALE GENOMIC DNA]</scope>
    <source>
        <strain evidence="3">cv. PBC81</strain>
    </source>
</reference>
<name>A0A2G2W7V7_CAPBA</name>
<feature type="compositionally biased region" description="Acidic residues" evidence="1">
    <location>
        <begin position="89"/>
        <end position="98"/>
    </location>
</feature>
<gene>
    <name evidence="2" type="ORF">CQW23_20158</name>
</gene>
<reference evidence="2 3" key="1">
    <citation type="journal article" date="2017" name="Genome Biol.">
        <title>New reference genome sequences of hot pepper reveal the massive evolution of plant disease-resistance genes by retroduplication.</title>
        <authorList>
            <person name="Kim S."/>
            <person name="Park J."/>
            <person name="Yeom S.I."/>
            <person name="Kim Y.M."/>
            <person name="Seo E."/>
            <person name="Kim K.T."/>
            <person name="Kim M.S."/>
            <person name="Lee J.M."/>
            <person name="Cheong K."/>
            <person name="Shin H.S."/>
            <person name="Kim S.B."/>
            <person name="Han K."/>
            <person name="Lee J."/>
            <person name="Park M."/>
            <person name="Lee H.A."/>
            <person name="Lee H.Y."/>
            <person name="Lee Y."/>
            <person name="Oh S."/>
            <person name="Lee J.H."/>
            <person name="Choi E."/>
            <person name="Choi E."/>
            <person name="Lee S.E."/>
            <person name="Jeon J."/>
            <person name="Kim H."/>
            <person name="Choi G."/>
            <person name="Song H."/>
            <person name="Lee J."/>
            <person name="Lee S.C."/>
            <person name="Kwon J.K."/>
            <person name="Lee H.Y."/>
            <person name="Koo N."/>
            <person name="Hong Y."/>
            <person name="Kim R.W."/>
            <person name="Kang W.H."/>
            <person name="Huh J.H."/>
            <person name="Kang B.C."/>
            <person name="Yang T.J."/>
            <person name="Lee Y.H."/>
            <person name="Bennetzen J.L."/>
            <person name="Choi D."/>
        </authorList>
    </citation>
    <scope>NUCLEOTIDE SEQUENCE [LARGE SCALE GENOMIC DNA]</scope>
    <source>
        <strain evidence="3">cv. PBC81</strain>
    </source>
</reference>
<dbReference type="OrthoDB" id="1327649at2759"/>
<proteinExistence type="predicted"/>
<dbReference type="AlphaFoldDB" id="A0A2G2W7V7"/>
<sequence>MQCIDLPTWKWDMINMDFVTGDQSSNVVGENSNVGENISTVHDINVEGLHKEPTQTDNIDIEFGADELSDLEEVETDLDSSVDSQEFNIPEDDDSEVDEELRTLRNERRNCVKHKKPVQNEEIKLGSVSVDRGFEDIGRNKAARYSGRLGGDEEYIDSS</sequence>
<dbReference type="Proteomes" id="UP000224567">
    <property type="component" value="Unassembled WGS sequence"/>
</dbReference>
<evidence type="ECO:0000313" key="3">
    <source>
        <dbReference type="Proteomes" id="UP000224567"/>
    </source>
</evidence>